<protein>
    <submittedName>
        <fullName evidence="2">Uncharacterized protein</fullName>
    </submittedName>
</protein>
<evidence type="ECO:0000313" key="2">
    <source>
        <dbReference type="EMBL" id="RPB00311.1"/>
    </source>
</evidence>
<dbReference type="EMBL" id="ML120381">
    <property type="protein sequence ID" value="RPB00311.1"/>
    <property type="molecule type" value="Genomic_DNA"/>
</dbReference>
<sequence>MEWGLKQFPQHHHFTKLLALWRRFCFLTIGKKRRGLRRINVFLLAYMVSFSPSVIYRTASLQLLEDEETT</sequence>
<keyword evidence="1" id="KW-0472">Membrane</keyword>
<dbReference type="AlphaFoldDB" id="A0A3N4JVY6"/>
<proteinExistence type="predicted"/>
<dbReference type="Proteomes" id="UP000276215">
    <property type="component" value="Unassembled WGS sequence"/>
</dbReference>
<keyword evidence="3" id="KW-1185">Reference proteome</keyword>
<feature type="transmembrane region" description="Helical" evidence="1">
    <location>
        <begin position="41"/>
        <end position="59"/>
    </location>
</feature>
<evidence type="ECO:0000313" key="3">
    <source>
        <dbReference type="Proteomes" id="UP000276215"/>
    </source>
</evidence>
<evidence type="ECO:0000256" key="1">
    <source>
        <dbReference type="SAM" id="Phobius"/>
    </source>
</evidence>
<name>A0A3N4JVY6_9PEZI</name>
<organism evidence="2 3">
    <name type="scientific">Choiromyces venosus 120613-1</name>
    <dbReference type="NCBI Taxonomy" id="1336337"/>
    <lineage>
        <taxon>Eukaryota</taxon>
        <taxon>Fungi</taxon>
        <taxon>Dikarya</taxon>
        <taxon>Ascomycota</taxon>
        <taxon>Pezizomycotina</taxon>
        <taxon>Pezizomycetes</taxon>
        <taxon>Pezizales</taxon>
        <taxon>Tuberaceae</taxon>
        <taxon>Choiromyces</taxon>
    </lineage>
</organism>
<keyword evidence="1" id="KW-1133">Transmembrane helix</keyword>
<keyword evidence="1" id="KW-0812">Transmembrane</keyword>
<accession>A0A3N4JVY6</accession>
<gene>
    <name evidence="2" type="ORF">L873DRAFT_823526</name>
</gene>
<reference evidence="2 3" key="1">
    <citation type="journal article" date="2018" name="Nat. Ecol. Evol.">
        <title>Pezizomycetes genomes reveal the molecular basis of ectomycorrhizal truffle lifestyle.</title>
        <authorList>
            <person name="Murat C."/>
            <person name="Payen T."/>
            <person name="Noel B."/>
            <person name="Kuo A."/>
            <person name="Morin E."/>
            <person name="Chen J."/>
            <person name="Kohler A."/>
            <person name="Krizsan K."/>
            <person name="Balestrini R."/>
            <person name="Da Silva C."/>
            <person name="Montanini B."/>
            <person name="Hainaut M."/>
            <person name="Levati E."/>
            <person name="Barry K.W."/>
            <person name="Belfiori B."/>
            <person name="Cichocki N."/>
            <person name="Clum A."/>
            <person name="Dockter R.B."/>
            <person name="Fauchery L."/>
            <person name="Guy J."/>
            <person name="Iotti M."/>
            <person name="Le Tacon F."/>
            <person name="Lindquist E.A."/>
            <person name="Lipzen A."/>
            <person name="Malagnac F."/>
            <person name="Mello A."/>
            <person name="Molinier V."/>
            <person name="Miyauchi S."/>
            <person name="Poulain J."/>
            <person name="Riccioni C."/>
            <person name="Rubini A."/>
            <person name="Sitrit Y."/>
            <person name="Splivallo R."/>
            <person name="Traeger S."/>
            <person name="Wang M."/>
            <person name="Zifcakova L."/>
            <person name="Wipf D."/>
            <person name="Zambonelli A."/>
            <person name="Paolocci F."/>
            <person name="Nowrousian M."/>
            <person name="Ottonello S."/>
            <person name="Baldrian P."/>
            <person name="Spatafora J.W."/>
            <person name="Henrissat B."/>
            <person name="Nagy L.G."/>
            <person name="Aury J.M."/>
            <person name="Wincker P."/>
            <person name="Grigoriev I.V."/>
            <person name="Bonfante P."/>
            <person name="Martin F.M."/>
        </authorList>
    </citation>
    <scope>NUCLEOTIDE SEQUENCE [LARGE SCALE GENOMIC DNA]</scope>
    <source>
        <strain evidence="2 3">120613-1</strain>
    </source>
</reference>